<organism evidence="2 3">
    <name type="scientific">Solilutibacter pythonis</name>
    <dbReference type="NCBI Taxonomy" id="2483112"/>
    <lineage>
        <taxon>Bacteria</taxon>
        <taxon>Pseudomonadati</taxon>
        <taxon>Pseudomonadota</taxon>
        <taxon>Gammaproteobacteria</taxon>
        <taxon>Lysobacterales</taxon>
        <taxon>Lysobacteraceae</taxon>
        <taxon>Solilutibacter</taxon>
    </lineage>
</organism>
<dbReference type="PANTHER" id="PTHR38442">
    <property type="entry name" value="INNER MEMBRANE PROTEIN-RELATED"/>
    <property type="match status" value="1"/>
</dbReference>
<proteinExistence type="predicted"/>
<keyword evidence="1" id="KW-0472">Membrane</keyword>
<name>A0A3M2I8J8_9GAMM</name>
<accession>A0A3M2I8J8</accession>
<dbReference type="AlphaFoldDB" id="A0A3M2I8J8"/>
<evidence type="ECO:0000256" key="1">
    <source>
        <dbReference type="SAM" id="Phobius"/>
    </source>
</evidence>
<dbReference type="Pfam" id="PF04286">
    <property type="entry name" value="DUF445"/>
    <property type="match status" value="1"/>
</dbReference>
<feature type="transmembrane region" description="Helical" evidence="1">
    <location>
        <begin position="41"/>
        <end position="65"/>
    </location>
</feature>
<keyword evidence="1" id="KW-1133">Transmembrane helix</keyword>
<reference evidence="2 3" key="1">
    <citation type="submission" date="2018-10" db="EMBL/GenBank/DDBJ databases">
        <title>Proposal of Lysobacter pythonis sp. nov. isolated from royal pythons (Python regius).</title>
        <authorList>
            <person name="Hans-Juergen B."/>
            <person name="Huptas C."/>
            <person name="Sandra B."/>
            <person name="Igor L."/>
            <person name="Joachim S."/>
            <person name="Siegfried S."/>
            <person name="Mareike W."/>
            <person name="Peter K."/>
        </authorList>
    </citation>
    <scope>NUCLEOTIDE SEQUENCE [LARGE SCALE GENOMIC DNA]</scope>
    <source>
        <strain evidence="2 3">4284/11</strain>
    </source>
</reference>
<dbReference type="RefSeq" id="WP_122100194.1">
    <property type="nucleotide sequence ID" value="NZ_RFLY01000001.1"/>
</dbReference>
<protein>
    <submittedName>
        <fullName evidence="2">DUF445 domain-containing protein</fullName>
    </submittedName>
</protein>
<sequence length="427" mass="48356">MTHPDRARRLARMKAIALGCLLGAVALLALAHLNGREGVWAWVGAFAEAATVGALADWFAVVALFRHPLGLPIPHTAIIPHNKQRIAEALADFLVNNFLSHEQLLKRLDAWNPARQLGLLLGDETRLDALAQQLREWAAHALTALDTPTFEREVLGLMHRQLSSWDAAATAARLTRALTAGQHHQRVLNAGLEQVADWLDKPEVRLFITEKLVTMARREFPKFTWLTDKFDYTDALGVALSEKLANALLDEVRAVLNEPGHPLRQRYAAEAMRLLERLEEDPDFRARVDEWKRRFVESQPVRDYARDLWARLRGWLHEDLAREDSASFAQLRAWAGRLGARLRDDPLWQTTANAQLRIAAEHLADQLRKLAPGYIRQTVDAWDTRQMVREIEISVGRDLQFIRLNGTLIGGLAGLTLHALFRLPIFH</sequence>
<dbReference type="Proteomes" id="UP000275012">
    <property type="component" value="Unassembled WGS sequence"/>
</dbReference>
<keyword evidence="1" id="KW-0812">Transmembrane</keyword>
<keyword evidence="3" id="KW-1185">Reference proteome</keyword>
<comment type="caution">
    <text evidence="2">The sequence shown here is derived from an EMBL/GenBank/DDBJ whole genome shotgun (WGS) entry which is preliminary data.</text>
</comment>
<dbReference type="EMBL" id="RFLY01000001">
    <property type="protein sequence ID" value="RMH94807.1"/>
    <property type="molecule type" value="Genomic_DNA"/>
</dbReference>
<evidence type="ECO:0000313" key="2">
    <source>
        <dbReference type="EMBL" id="RMH94807.1"/>
    </source>
</evidence>
<dbReference type="InterPro" id="IPR007383">
    <property type="entry name" value="DUF445"/>
</dbReference>
<evidence type="ECO:0000313" key="3">
    <source>
        <dbReference type="Proteomes" id="UP000275012"/>
    </source>
</evidence>
<dbReference type="OrthoDB" id="9769590at2"/>
<dbReference type="GO" id="GO:0005886">
    <property type="term" value="C:plasma membrane"/>
    <property type="evidence" value="ECO:0007669"/>
    <property type="project" value="TreeGrafter"/>
</dbReference>
<gene>
    <name evidence="2" type="ORF">EBB59_00480</name>
</gene>
<dbReference type="PANTHER" id="PTHR38442:SF1">
    <property type="entry name" value="INNER MEMBRANE PROTEIN"/>
    <property type="match status" value="1"/>
</dbReference>